<proteinExistence type="predicted"/>
<name>A0A3B0X9P3_9ZZZZ</name>
<accession>A0A3B0X9P3</accession>
<dbReference type="EMBL" id="UOFG01000089">
    <property type="protein sequence ID" value="VAW59637.1"/>
    <property type="molecule type" value="Genomic_DNA"/>
</dbReference>
<protein>
    <submittedName>
        <fullName evidence="1">Uncharacterized protein</fullName>
    </submittedName>
</protein>
<gene>
    <name evidence="1" type="ORF">MNBD_GAMMA11-2265</name>
</gene>
<evidence type="ECO:0000313" key="1">
    <source>
        <dbReference type="EMBL" id="VAW59637.1"/>
    </source>
</evidence>
<organism evidence="1">
    <name type="scientific">hydrothermal vent metagenome</name>
    <dbReference type="NCBI Taxonomy" id="652676"/>
    <lineage>
        <taxon>unclassified sequences</taxon>
        <taxon>metagenomes</taxon>
        <taxon>ecological metagenomes</taxon>
    </lineage>
</organism>
<dbReference type="AlphaFoldDB" id="A0A3B0X9P3"/>
<reference evidence="1" key="1">
    <citation type="submission" date="2018-06" db="EMBL/GenBank/DDBJ databases">
        <authorList>
            <person name="Zhirakovskaya E."/>
        </authorList>
    </citation>
    <scope>NUCLEOTIDE SEQUENCE</scope>
</reference>
<sequence>MRAISTVVASGALVVPNPKVESFTTSAAFDGKLYSDKKITQLVQYLDKRGVSIMETRGNPSFTGNWDGTGVMRLPANPTELQVKHELSHFIDFKTQIKQAPTVREGVQNFVDMGRLGREQSVLDRLQNNRIWNQLNDAEQSFSTNYVERLKIETGQ</sequence>